<dbReference type="EMBL" id="BEZZ01042570">
    <property type="protein sequence ID" value="GCC40575.1"/>
    <property type="molecule type" value="Genomic_DNA"/>
</dbReference>
<sequence length="74" mass="8298">PRAHSLRTVPRTFSVSSSNLLSDGPRAEIDQKLRAARNQEKEEIKGLNNKFSDVIMRVRGQHIPTALSYPNSPN</sequence>
<evidence type="ECO:0000313" key="2">
    <source>
        <dbReference type="EMBL" id="GCC40575.1"/>
    </source>
</evidence>
<dbReference type="AlphaFoldDB" id="A0A401TDA4"/>
<accession>A0A401TDA4</accession>
<feature type="region of interest" description="Disordered" evidence="1">
    <location>
        <begin position="1"/>
        <end position="23"/>
    </location>
</feature>
<evidence type="ECO:0000313" key="3">
    <source>
        <dbReference type="Proteomes" id="UP000287033"/>
    </source>
</evidence>
<organism evidence="2 3">
    <name type="scientific">Chiloscyllium punctatum</name>
    <name type="common">Brownbanded bambooshark</name>
    <name type="synonym">Hemiscyllium punctatum</name>
    <dbReference type="NCBI Taxonomy" id="137246"/>
    <lineage>
        <taxon>Eukaryota</taxon>
        <taxon>Metazoa</taxon>
        <taxon>Chordata</taxon>
        <taxon>Craniata</taxon>
        <taxon>Vertebrata</taxon>
        <taxon>Chondrichthyes</taxon>
        <taxon>Elasmobranchii</taxon>
        <taxon>Galeomorphii</taxon>
        <taxon>Galeoidea</taxon>
        <taxon>Orectolobiformes</taxon>
        <taxon>Hemiscylliidae</taxon>
        <taxon>Chiloscyllium</taxon>
    </lineage>
</organism>
<evidence type="ECO:0000256" key="1">
    <source>
        <dbReference type="SAM" id="MobiDB-lite"/>
    </source>
</evidence>
<proteinExistence type="predicted"/>
<dbReference type="Proteomes" id="UP000287033">
    <property type="component" value="Unassembled WGS sequence"/>
</dbReference>
<gene>
    <name evidence="2" type="ORF">chiPu_0024602</name>
</gene>
<dbReference type="OrthoDB" id="2441647at2759"/>
<reference evidence="2 3" key="1">
    <citation type="journal article" date="2018" name="Nat. Ecol. Evol.">
        <title>Shark genomes provide insights into elasmobranch evolution and the origin of vertebrates.</title>
        <authorList>
            <person name="Hara Y"/>
            <person name="Yamaguchi K"/>
            <person name="Onimaru K"/>
            <person name="Kadota M"/>
            <person name="Koyanagi M"/>
            <person name="Keeley SD"/>
            <person name="Tatsumi K"/>
            <person name="Tanaka K"/>
            <person name="Motone F"/>
            <person name="Kageyama Y"/>
            <person name="Nozu R"/>
            <person name="Adachi N"/>
            <person name="Nishimura O"/>
            <person name="Nakagawa R"/>
            <person name="Tanegashima C"/>
            <person name="Kiyatake I"/>
            <person name="Matsumoto R"/>
            <person name="Murakumo K"/>
            <person name="Nishida K"/>
            <person name="Terakita A"/>
            <person name="Kuratani S"/>
            <person name="Sato K"/>
            <person name="Hyodo S Kuraku.S."/>
        </authorList>
    </citation>
    <scope>NUCLEOTIDE SEQUENCE [LARGE SCALE GENOMIC DNA]</scope>
</reference>
<protein>
    <submittedName>
        <fullName evidence="2">Uncharacterized protein</fullName>
    </submittedName>
</protein>
<feature type="compositionally biased region" description="Polar residues" evidence="1">
    <location>
        <begin position="11"/>
        <end position="21"/>
    </location>
</feature>
<name>A0A401TDA4_CHIPU</name>
<feature type="non-terminal residue" evidence="2">
    <location>
        <position position="1"/>
    </location>
</feature>
<comment type="caution">
    <text evidence="2">The sequence shown here is derived from an EMBL/GenBank/DDBJ whole genome shotgun (WGS) entry which is preliminary data.</text>
</comment>
<keyword evidence="3" id="KW-1185">Reference proteome</keyword>